<comment type="caution">
    <text evidence="1">The sequence shown here is derived from an EMBL/GenBank/DDBJ whole genome shotgun (WGS) entry which is preliminary data.</text>
</comment>
<evidence type="ECO:0000313" key="2">
    <source>
        <dbReference type="Proteomes" id="UP000322873"/>
    </source>
</evidence>
<evidence type="ECO:0000313" key="1">
    <source>
        <dbReference type="EMBL" id="KAA8571822.1"/>
    </source>
</evidence>
<organism evidence="1 2">
    <name type="scientific">Monilinia fructicola</name>
    <name type="common">Brown rot fungus</name>
    <name type="synonym">Ciboria fructicola</name>
    <dbReference type="NCBI Taxonomy" id="38448"/>
    <lineage>
        <taxon>Eukaryota</taxon>
        <taxon>Fungi</taxon>
        <taxon>Dikarya</taxon>
        <taxon>Ascomycota</taxon>
        <taxon>Pezizomycotina</taxon>
        <taxon>Leotiomycetes</taxon>
        <taxon>Helotiales</taxon>
        <taxon>Sclerotiniaceae</taxon>
        <taxon>Monilinia</taxon>
    </lineage>
</organism>
<dbReference type="Proteomes" id="UP000322873">
    <property type="component" value="Unassembled WGS sequence"/>
</dbReference>
<proteinExistence type="predicted"/>
<gene>
    <name evidence="1" type="ORF">EYC84_001787</name>
</gene>
<reference evidence="1 2" key="1">
    <citation type="submission" date="2019-06" db="EMBL/GenBank/DDBJ databases">
        <title>Genome Sequence of the Brown Rot Fungal Pathogen Monilinia fructicola.</title>
        <authorList>
            <person name="De Miccolis Angelini R.M."/>
            <person name="Landi L."/>
            <person name="Abate D."/>
            <person name="Pollastro S."/>
            <person name="Romanazzi G."/>
            <person name="Faretra F."/>
        </authorList>
    </citation>
    <scope>NUCLEOTIDE SEQUENCE [LARGE SCALE GENOMIC DNA]</scope>
    <source>
        <strain evidence="1 2">Mfrc123</strain>
    </source>
</reference>
<accession>A0A5M9JVK9</accession>
<protein>
    <submittedName>
        <fullName evidence="1">Uncharacterized protein</fullName>
    </submittedName>
</protein>
<dbReference type="AlphaFoldDB" id="A0A5M9JVK9"/>
<keyword evidence="2" id="KW-1185">Reference proteome</keyword>
<sequence>MLMPNQNGTGEVDFSDLNGLTNYRYLNVKNAICSESRGFPLSIHGSSMHQHRVHSISHPIPLLHNILPTPGIR</sequence>
<name>A0A5M9JVK9_MONFR</name>
<dbReference type="EMBL" id="VICG01000005">
    <property type="protein sequence ID" value="KAA8571822.1"/>
    <property type="molecule type" value="Genomic_DNA"/>
</dbReference>